<proteinExistence type="predicted"/>
<evidence type="ECO:0000313" key="1">
    <source>
        <dbReference type="EMBL" id="APU01224.1"/>
    </source>
</evidence>
<dbReference type="EMBL" id="KY290953">
    <property type="protein sequence ID" value="APU01224.1"/>
    <property type="molecule type" value="Genomic_DNA"/>
</dbReference>
<reference evidence="1 2" key="1">
    <citation type="journal article" date="2017" name="Sci. Rep.">
        <title>Characterization and diversity of phages infecting Aeromonas salmonicida subsp. salmonicida.</title>
        <authorList>
            <person name="Vincent A.T."/>
            <person name="Paquet V.E."/>
            <person name="Bernatchez A."/>
            <person name="Tremblay D.M."/>
            <person name="Moineau S."/>
            <person name="Charette S.J."/>
        </authorList>
    </citation>
    <scope>NUCLEOTIDE SEQUENCE [LARGE SCALE GENOMIC DNA]</scope>
</reference>
<dbReference type="Proteomes" id="UP000225772">
    <property type="component" value="Segment"/>
</dbReference>
<protein>
    <submittedName>
        <fullName evidence="1">Uncharacterized protein</fullName>
    </submittedName>
</protein>
<name>A0A219YB39_9CAUD</name>
<accession>A0A219YB39</accession>
<organism evidence="1 2">
    <name type="scientific">Aeromonas phage 51</name>
    <dbReference type="NCBI Taxonomy" id="1932901"/>
    <lineage>
        <taxon>Viruses</taxon>
        <taxon>Duplodnaviria</taxon>
        <taxon>Heunggongvirae</taxon>
        <taxon>Uroviricota</taxon>
        <taxon>Caudoviricetes</taxon>
        <taxon>Popoffvirus</taxon>
        <taxon>Popoffvirus pv56</taxon>
    </lineage>
</organism>
<evidence type="ECO:0000313" key="2">
    <source>
        <dbReference type="Proteomes" id="UP000225772"/>
    </source>
</evidence>
<sequence length="38" mass="4585">MCCDPETAPAAIRHNGVLLLDSSDRLRRWQRWWEMQDK</sequence>